<feature type="compositionally biased region" description="Basic and acidic residues" evidence="5">
    <location>
        <begin position="249"/>
        <end position="260"/>
    </location>
</feature>
<proteinExistence type="predicted"/>
<evidence type="ECO:0000256" key="1">
    <source>
        <dbReference type="ARBA" id="ARBA00022553"/>
    </source>
</evidence>
<evidence type="ECO:0000256" key="5">
    <source>
        <dbReference type="SAM" id="MobiDB-lite"/>
    </source>
</evidence>
<dbReference type="GO" id="GO:0031032">
    <property type="term" value="P:actomyosin structure organization"/>
    <property type="evidence" value="ECO:0007669"/>
    <property type="project" value="TreeGrafter"/>
</dbReference>
<dbReference type="GO" id="GO:0005737">
    <property type="term" value="C:cytoplasm"/>
    <property type="evidence" value="ECO:0007669"/>
    <property type="project" value="TreeGrafter"/>
</dbReference>
<dbReference type="InterPro" id="IPR050839">
    <property type="entry name" value="Rho-assoc_Ser/Thr_Kinase"/>
</dbReference>
<dbReference type="VEuPathDB" id="TriTrypDB:Lsey_0009_0550"/>
<feature type="region of interest" description="Disordered" evidence="5">
    <location>
        <begin position="648"/>
        <end position="669"/>
    </location>
</feature>
<dbReference type="PANTHER" id="PTHR22988:SF71">
    <property type="entry name" value="CITRON RHO-INTERACTING KINASE"/>
    <property type="match status" value="1"/>
</dbReference>
<dbReference type="Proteomes" id="UP000038009">
    <property type="component" value="Unassembled WGS sequence"/>
</dbReference>
<dbReference type="EMBL" id="LJSK01000009">
    <property type="protein sequence ID" value="KPI90206.1"/>
    <property type="molecule type" value="Genomic_DNA"/>
</dbReference>
<protein>
    <recommendedName>
        <fullName evidence="8">TATA element modulatory factor 1 TATA binding domain-containing protein</fullName>
    </recommendedName>
</protein>
<feature type="compositionally biased region" description="Acidic residues" evidence="5">
    <location>
        <begin position="20"/>
        <end position="32"/>
    </location>
</feature>
<keyword evidence="4" id="KW-0175">Coiled coil</keyword>
<organism evidence="6 7">
    <name type="scientific">Leptomonas seymouri</name>
    <dbReference type="NCBI Taxonomy" id="5684"/>
    <lineage>
        <taxon>Eukaryota</taxon>
        <taxon>Discoba</taxon>
        <taxon>Euglenozoa</taxon>
        <taxon>Kinetoplastea</taxon>
        <taxon>Metakinetoplastina</taxon>
        <taxon>Trypanosomatida</taxon>
        <taxon>Trypanosomatidae</taxon>
        <taxon>Leishmaniinae</taxon>
        <taxon>Leptomonas</taxon>
    </lineage>
</organism>
<feature type="compositionally biased region" description="Low complexity" evidence="5">
    <location>
        <begin position="660"/>
        <end position="669"/>
    </location>
</feature>
<feature type="compositionally biased region" description="Basic and acidic residues" evidence="5">
    <location>
        <begin position="230"/>
        <end position="241"/>
    </location>
</feature>
<feature type="compositionally biased region" description="Low complexity" evidence="5">
    <location>
        <begin position="274"/>
        <end position="288"/>
    </location>
</feature>
<dbReference type="OMA" id="HEGIQER"/>
<evidence type="ECO:0000256" key="2">
    <source>
        <dbReference type="ARBA" id="ARBA00047899"/>
    </source>
</evidence>
<comment type="catalytic activity">
    <reaction evidence="2">
        <text>L-threonyl-[protein] + ATP = O-phospho-L-threonyl-[protein] + ADP + H(+)</text>
        <dbReference type="Rhea" id="RHEA:46608"/>
        <dbReference type="Rhea" id="RHEA-COMP:11060"/>
        <dbReference type="Rhea" id="RHEA-COMP:11605"/>
        <dbReference type="ChEBI" id="CHEBI:15378"/>
        <dbReference type="ChEBI" id="CHEBI:30013"/>
        <dbReference type="ChEBI" id="CHEBI:30616"/>
        <dbReference type="ChEBI" id="CHEBI:61977"/>
        <dbReference type="ChEBI" id="CHEBI:456216"/>
        <dbReference type="EC" id="2.7.11.1"/>
    </reaction>
</comment>
<dbReference type="Gene3D" id="1.20.5.1700">
    <property type="match status" value="1"/>
</dbReference>
<evidence type="ECO:0000313" key="7">
    <source>
        <dbReference type="Proteomes" id="UP000038009"/>
    </source>
</evidence>
<evidence type="ECO:0000256" key="3">
    <source>
        <dbReference type="ARBA" id="ARBA00048679"/>
    </source>
</evidence>
<reference evidence="6 7" key="1">
    <citation type="journal article" date="2015" name="PLoS Pathog.">
        <title>Leptomonas seymouri: Adaptations to the Dixenous Life Cycle Analyzed by Genome Sequencing, Transcriptome Profiling and Co-infection with Leishmania donovani.</title>
        <authorList>
            <person name="Kraeva N."/>
            <person name="Butenko A."/>
            <person name="Hlavacova J."/>
            <person name="Kostygov A."/>
            <person name="Myskova J."/>
            <person name="Grybchuk D."/>
            <person name="Lestinova T."/>
            <person name="Votypka J."/>
            <person name="Volf P."/>
            <person name="Opperdoes F."/>
            <person name="Flegontov P."/>
            <person name="Lukes J."/>
            <person name="Yurchenko V."/>
        </authorList>
    </citation>
    <scope>NUCLEOTIDE SEQUENCE [LARGE SCALE GENOMIC DNA]</scope>
    <source>
        <strain evidence="6 7">ATCC 30220</strain>
    </source>
</reference>
<feature type="compositionally biased region" description="Polar residues" evidence="5">
    <location>
        <begin position="41"/>
        <end position="65"/>
    </location>
</feature>
<dbReference type="PANTHER" id="PTHR22988">
    <property type="entry name" value="MYOTONIC DYSTROPHY S/T KINASE-RELATED"/>
    <property type="match status" value="1"/>
</dbReference>
<name>A0A0N0P8Q0_LEPSE</name>
<comment type="caution">
    <text evidence="6">The sequence shown here is derived from an EMBL/GenBank/DDBJ whole genome shotgun (WGS) entry which is preliminary data.</text>
</comment>
<sequence>MWSSFLDQIQQRIDEAADLLGDEEGEEVEEEESLHQHAHIQPNSGQTRRSSAPQGPSNNVLQATSVAAAHGGTQGWEEDDLKDLTPSTTAASPPPVLLPATAKSAEELEASEEAVSGTATVASDPVPAPGASSVADKVHKGVHEWGGETEVGTDTANSLRVSPRATLEAAAGVLAAAQLELPPASTVGESPTLPPSVSAGEHGASSSASVDSTDAPRPTTAAVPNASAEGNKKPEGHPKAEEFEELEVVEGRGEPSEDARVSVTQSVSTLANPAAVEQQSGASAEAASTCDEVSPSPSLPPSSKRVVEPGDEAQLLRFQQQLAVEMENVANLQKENLLLKGRVSALEDDLSSANARLAAGAGCEEQLSLLIERLGKEKERHRAAASERSRLEEHVQDLEEELEEYRVKEQGWIDGSEQQRQNEDAAQQHIAKLEREVRTQNSLTEDLNAKLRETTHQNSVLQHQVEELKAAYSTKLDTMRESNSDTVDQLRCEVEQLRSSLQNLSIEYDMRTAELEREVQRSNMRVHQAEARFSEVEFGSVNTLQDLRNELEDSQRSISTWKAEAQRTRSEYTELLDQYASLKRSRAAGDTDLRERLAAESATVAELREGIRNWEARYQALQETLRATQAESEDQRKTIMLLEAASQKPKTGAADNVLHSQSDVSSSSLTLTKGSSLEASPSALPFSSRPAGRAAAVGVPMHPFVKRECPVWNDSTDRKIRERLEQEVLRQSTELERLRQVAKESSEWKSKFLQLQTENDLLLQLYGQLEDDVTALKSTDGAAPPGSPPGVPVSSSTSQ</sequence>
<dbReference type="AlphaFoldDB" id="A0A0N0P8Q0"/>
<feature type="region of interest" description="Disordered" evidence="5">
    <location>
        <begin position="184"/>
        <end position="307"/>
    </location>
</feature>
<comment type="catalytic activity">
    <reaction evidence="3">
        <text>L-seryl-[protein] + ATP = O-phospho-L-seryl-[protein] + ADP + H(+)</text>
        <dbReference type="Rhea" id="RHEA:17989"/>
        <dbReference type="Rhea" id="RHEA-COMP:9863"/>
        <dbReference type="Rhea" id="RHEA-COMP:11604"/>
        <dbReference type="ChEBI" id="CHEBI:15378"/>
        <dbReference type="ChEBI" id="CHEBI:29999"/>
        <dbReference type="ChEBI" id="CHEBI:30616"/>
        <dbReference type="ChEBI" id="CHEBI:83421"/>
        <dbReference type="ChEBI" id="CHEBI:456216"/>
        <dbReference type="EC" id="2.7.11.1"/>
    </reaction>
</comment>
<accession>A0A0N0P8Q0</accession>
<dbReference type="GO" id="GO:0005856">
    <property type="term" value="C:cytoskeleton"/>
    <property type="evidence" value="ECO:0007669"/>
    <property type="project" value="TreeGrafter"/>
</dbReference>
<gene>
    <name evidence="6" type="ORF">ABL78_0724</name>
</gene>
<evidence type="ECO:0000256" key="4">
    <source>
        <dbReference type="SAM" id="Coils"/>
    </source>
</evidence>
<feature type="region of interest" description="Disordered" evidence="5">
    <location>
        <begin position="777"/>
        <end position="799"/>
    </location>
</feature>
<dbReference type="GO" id="GO:0004674">
    <property type="term" value="F:protein serine/threonine kinase activity"/>
    <property type="evidence" value="ECO:0007669"/>
    <property type="project" value="UniProtKB-EC"/>
</dbReference>
<feature type="compositionally biased region" description="Polar residues" evidence="5">
    <location>
        <begin position="262"/>
        <end position="271"/>
    </location>
</feature>
<evidence type="ECO:0000313" key="6">
    <source>
        <dbReference type="EMBL" id="KPI90206.1"/>
    </source>
</evidence>
<feature type="region of interest" description="Disordered" evidence="5">
    <location>
        <begin position="20"/>
        <end position="135"/>
    </location>
</feature>
<feature type="coiled-coil region" evidence="4">
    <location>
        <begin position="381"/>
        <end position="638"/>
    </location>
</feature>
<keyword evidence="7" id="KW-1185">Reference proteome</keyword>
<evidence type="ECO:0008006" key="8">
    <source>
        <dbReference type="Google" id="ProtNLM"/>
    </source>
</evidence>
<dbReference type="OrthoDB" id="267612at2759"/>
<feature type="compositionally biased region" description="Low complexity" evidence="5">
    <location>
        <begin position="196"/>
        <end position="215"/>
    </location>
</feature>
<keyword evidence="1" id="KW-0597">Phosphoprotein</keyword>
<feature type="coiled-coil region" evidence="4">
    <location>
        <begin position="315"/>
        <end position="349"/>
    </location>
</feature>